<sequence>MFRYAVLLYSYILIFQYVFSNPKIIQKPFHLFERGRSRGPT</sequence>
<name>A0A653A1N8_UNCDX</name>
<dbReference type="AlphaFoldDB" id="A0A653A1N8"/>
<organism evidence="1">
    <name type="scientific">Uncultured Desulfatiglans sp</name>
    <dbReference type="NCBI Taxonomy" id="1748965"/>
    <lineage>
        <taxon>Bacteria</taxon>
        <taxon>Pseudomonadati</taxon>
        <taxon>Thermodesulfobacteriota</taxon>
        <taxon>Desulfobacteria</taxon>
        <taxon>Desulfatiglandales</taxon>
        <taxon>Desulfatiglandaceae</taxon>
        <taxon>Desulfatiglans</taxon>
        <taxon>environmental samples</taxon>
    </lineage>
</organism>
<proteinExistence type="predicted"/>
<dbReference type="EMBL" id="UPXX01000013">
    <property type="protein sequence ID" value="VBB41946.1"/>
    <property type="molecule type" value="Genomic_DNA"/>
</dbReference>
<protein>
    <submittedName>
        <fullName evidence="1">Uncharacterized protein</fullName>
    </submittedName>
</protein>
<accession>A0A653A1N8</accession>
<reference evidence="1" key="1">
    <citation type="submission" date="2018-07" db="EMBL/GenBank/DDBJ databases">
        <authorList>
            <consortium name="Genoscope - CEA"/>
            <person name="William W."/>
        </authorList>
    </citation>
    <scope>NUCLEOTIDE SEQUENCE</scope>
    <source>
        <strain evidence="1">IK1</strain>
    </source>
</reference>
<evidence type="ECO:0000313" key="1">
    <source>
        <dbReference type="EMBL" id="VBB41946.1"/>
    </source>
</evidence>
<gene>
    <name evidence="1" type="ORF">TRIP_B200086</name>
</gene>